<evidence type="ECO:0000313" key="16">
    <source>
        <dbReference type="EMBL" id="WEG35070.1"/>
    </source>
</evidence>
<evidence type="ECO:0000256" key="1">
    <source>
        <dbReference type="ARBA" id="ARBA00004496"/>
    </source>
</evidence>
<protein>
    <recommendedName>
        <fullName evidence="4 13">Threonylcarbamoyl-AMP synthase</fullName>
        <shortName evidence="13">TC-AMP synthase</shortName>
        <ecNumber evidence="3 13">2.7.7.87</ecNumber>
    </recommendedName>
    <alternativeName>
        <fullName evidence="11 13">L-threonylcarbamoyladenylate synthase</fullName>
    </alternativeName>
</protein>
<dbReference type="RefSeq" id="WP_315571102.1">
    <property type="nucleotide sequence ID" value="NZ_CP118868.1"/>
</dbReference>
<dbReference type="InterPro" id="IPR010923">
    <property type="entry name" value="T(6)A37_SUA5"/>
</dbReference>
<evidence type="ECO:0000256" key="10">
    <source>
        <dbReference type="ARBA" id="ARBA00022840"/>
    </source>
</evidence>
<evidence type="ECO:0000259" key="15">
    <source>
        <dbReference type="Pfam" id="PF03481"/>
    </source>
</evidence>
<comment type="catalytic activity">
    <reaction evidence="12 13">
        <text>L-threonine + hydrogencarbonate + ATP = L-threonylcarbamoyladenylate + diphosphate + H2O</text>
        <dbReference type="Rhea" id="RHEA:36407"/>
        <dbReference type="ChEBI" id="CHEBI:15377"/>
        <dbReference type="ChEBI" id="CHEBI:17544"/>
        <dbReference type="ChEBI" id="CHEBI:30616"/>
        <dbReference type="ChEBI" id="CHEBI:33019"/>
        <dbReference type="ChEBI" id="CHEBI:57926"/>
        <dbReference type="ChEBI" id="CHEBI:73682"/>
        <dbReference type="EC" id="2.7.7.87"/>
    </reaction>
</comment>
<evidence type="ECO:0000256" key="7">
    <source>
        <dbReference type="ARBA" id="ARBA00022694"/>
    </source>
</evidence>
<gene>
    <name evidence="16" type="ORF">PYS61_03775</name>
</gene>
<keyword evidence="6 13" id="KW-0808">Transferase</keyword>
<evidence type="ECO:0000256" key="9">
    <source>
        <dbReference type="ARBA" id="ARBA00022741"/>
    </source>
</evidence>
<evidence type="ECO:0000256" key="6">
    <source>
        <dbReference type="ARBA" id="ARBA00022679"/>
    </source>
</evidence>
<keyword evidence="9 13" id="KW-0547">Nucleotide-binding</keyword>
<evidence type="ECO:0000256" key="8">
    <source>
        <dbReference type="ARBA" id="ARBA00022695"/>
    </source>
</evidence>
<dbReference type="PANTHER" id="PTHR17490">
    <property type="entry name" value="SUA5"/>
    <property type="match status" value="1"/>
</dbReference>
<dbReference type="Gene3D" id="3.40.50.11030">
    <property type="entry name" value="Threonylcarbamoyl-AMP synthase, C-terminal domain"/>
    <property type="match status" value="1"/>
</dbReference>
<dbReference type="InterPro" id="IPR005145">
    <property type="entry name" value="Sua5_C"/>
</dbReference>
<feature type="domain" description="YrdC-like" evidence="14">
    <location>
        <begin position="29"/>
        <end position="204"/>
    </location>
</feature>
<dbReference type="InterPro" id="IPR050156">
    <property type="entry name" value="TC-AMP_synthase_SUA5"/>
</dbReference>
<dbReference type="EMBL" id="CP118868">
    <property type="protein sequence ID" value="WEG35070.1"/>
    <property type="molecule type" value="Genomic_DNA"/>
</dbReference>
<dbReference type="NCBIfam" id="TIGR00057">
    <property type="entry name" value="L-threonylcarbamoyladenylate synthase"/>
    <property type="match status" value="1"/>
</dbReference>
<organism evidence="16 17">
    <name type="scientific">Amygdalobacter indicium</name>
    <dbReference type="NCBI Taxonomy" id="3029272"/>
    <lineage>
        <taxon>Bacteria</taxon>
        <taxon>Bacillati</taxon>
        <taxon>Bacillota</taxon>
        <taxon>Clostridia</taxon>
        <taxon>Eubacteriales</taxon>
        <taxon>Oscillospiraceae</taxon>
        <taxon>Amygdalobacter</taxon>
    </lineage>
</organism>
<dbReference type="Proteomes" id="UP001220478">
    <property type="component" value="Chromosome"/>
</dbReference>
<keyword evidence="7 13" id="KW-0819">tRNA processing</keyword>
<evidence type="ECO:0000256" key="13">
    <source>
        <dbReference type="PIRNR" id="PIRNR004930"/>
    </source>
</evidence>
<comment type="similarity">
    <text evidence="2 13">Belongs to the SUA5 family.</text>
</comment>
<keyword evidence="8 13" id="KW-0548">Nucleotidyltransferase</keyword>
<keyword evidence="17" id="KW-1185">Reference proteome</keyword>
<evidence type="ECO:0000256" key="12">
    <source>
        <dbReference type="ARBA" id="ARBA00048366"/>
    </source>
</evidence>
<dbReference type="SUPFAM" id="SSF55821">
    <property type="entry name" value="YrdC/RibB"/>
    <property type="match status" value="1"/>
</dbReference>
<dbReference type="Pfam" id="PF03481">
    <property type="entry name" value="Sua5_C"/>
    <property type="match status" value="1"/>
</dbReference>
<evidence type="ECO:0000256" key="2">
    <source>
        <dbReference type="ARBA" id="ARBA00007663"/>
    </source>
</evidence>
<dbReference type="InterPro" id="IPR006070">
    <property type="entry name" value="Sua5-like_dom"/>
</dbReference>
<evidence type="ECO:0000313" key="17">
    <source>
        <dbReference type="Proteomes" id="UP001220478"/>
    </source>
</evidence>
<dbReference type="GO" id="GO:0061710">
    <property type="term" value="F:L-threonylcarbamoyladenylate synthase"/>
    <property type="evidence" value="ECO:0007669"/>
    <property type="project" value="UniProtKB-EC"/>
</dbReference>
<dbReference type="EC" id="2.7.7.87" evidence="3 13"/>
<evidence type="ECO:0000256" key="5">
    <source>
        <dbReference type="ARBA" id="ARBA00022490"/>
    </source>
</evidence>
<reference evidence="16 17" key="1">
    <citation type="submission" date="2023-02" db="EMBL/GenBank/DDBJ databases">
        <title>Novel Oscillospiraceae bacterial genomes.</title>
        <authorList>
            <person name="Srinivasan S."/>
            <person name="Austin M.N."/>
            <person name="Fiedler T.L."/>
            <person name="Strenk S.M."/>
            <person name="Agnew K.J."/>
            <person name="Nagana Gowda G.A."/>
            <person name="Raftery D."/>
            <person name="Beamer M.A."/>
            <person name="Achilles S.L."/>
            <person name="Wiesenfeld H.C."/>
            <person name="Fredricks D.N."/>
            <person name="Hillier S.L."/>
        </authorList>
    </citation>
    <scope>NUCLEOTIDE SEQUENCE [LARGE SCALE GENOMIC DNA]</scope>
    <source>
        <strain evidence="16 17">CHIC02 1186E3-8</strain>
    </source>
</reference>
<dbReference type="InterPro" id="IPR017945">
    <property type="entry name" value="DHBP_synth_RibB-like_a/b_dom"/>
</dbReference>
<comment type="subcellular location">
    <subcellularLocation>
        <location evidence="1 13">Cytoplasm</location>
    </subcellularLocation>
</comment>
<sequence length="386" mass="42046">MQTKLITAVQAADGQYKIAPDELLQAAEYLHRGQLVVFPTETVYGIGALVDQPAALREIFTVKGRPQDNPLILHVDSYAMLQRYVQPLNAEEKLLVDNFMPGPVTFILRRNQQVNDIITAGLDTVGIRMPGNIIARNLITACGAGIAAPSANISGKPSPTESKAVIDDFWQKVACIIDGGDSAFGVESTILDLSRKPYHILRPGAVSAAQFNAVLQANGYAAEVVEQHDYYLPNLKAADVPKAPGMKYRHYAPEAEVKILRGSPAEMAKNLITLVSGKKATDATAKIAVFVSRDLYAALPGAVQKQIDFPYFFEDYACNLKQLPHEELVESGFSSLDKKAFQAANGLFQALRQADRDQAALILVEAVENMGIAQAYMNRLTKAETK</sequence>
<name>A0ABY8C7M0_9FIRM</name>
<dbReference type="PIRSF" id="PIRSF004930">
    <property type="entry name" value="Tln_factor_SUA5"/>
    <property type="match status" value="1"/>
</dbReference>
<dbReference type="PANTHER" id="PTHR17490:SF16">
    <property type="entry name" value="THREONYLCARBAMOYL-AMP SYNTHASE"/>
    <property type="match status" value="1"/>
</dbReference>
<evidence type="ECO:0000259" key="14">
    <source>
        <dbReference type="Pfam" id="PF01300"/>
    </source>
</evidence>
<dbReference type="InterPro" id="IPR038385">
    <property type="entry name" value="Sua5/YwlC_C"/>
</dbReference>
<keyword evidence="10 13" id="KW-0067">ATP-binding</keyword>
<accession>A0ABY8C7M0</accession>
<feature type="domain" description="Threonylcarbamoyl-AMP synthase C-terminal" evidence="15">
    <location>
        <begin position="208"/>
        <end position="383"/>
    </location>
</feature>
<dbReference type="Pfam" id="PF01300">
    <property type="entry name" value="Sua5_yciO_yrdC"/>
    <property type="match status" value="1"/>
</dbReference>
<comment type="function">
    <text evidence="13">Required for the formation of a threonylcarbamoyl group on adenosine at position 37 (t(6)A37) in tRNAs that read codons beginning with adenine.</text>
</comment>
<proteinExistence type="inferred from homology"/>
<dbReference type="Gene3D" id="3.90.870.10">
    <property type="entry name" value="DHBP synthase"/>
    <property type="match status" value="1"/>
</dbReference>
<evidence type="ECO:0000256" key="11">
    <source>
        <dbReference type="ARBA" id="ARBA00029774"/>
    </source>
</evidence>
<evidence type="ECO:0000256" key="4">
    <source>
        <dbReference type="ARBA" id="ARBA00015492"/>
    </source>
</evidence>
<keyword evidence="5 13" id="KW-0963">Cytoplasm</keyword>
<evidence type="ECO:0000256" key="3">
    <source>
        <dbReference type="ARBA" id="ARBA00012584"/>
    </source>
</evidence>